<evidence type="ECO:0000256" key="3">
    <source>
        <dbReference type="ARBA" id="ARBA00022741"/>
    </source>
</evidence>
<keyword evidence="2" id="KW-0813">Transport</keyword>
<feature type="region of interest" description="Disordered" evidence="5">
    <location>
        <begin position="260"/>
        <end position="301"/>
    </location>
</feature>
<feature type="compositionally biased region" description="Pro residues" evidence="5">
    <location>
        <begin position="272"/>
        <end position="281"/>
    </location>
</feature>
<evidence type="ECO:0000256" key="2">
    <source>
        <dbReference type="ARBA" id="ARBA00022448"/>
    </source>
</evidence>
<feature type="compositionally biased region" description="Low complexity" evidence="5">
    <location>
        <begin position="282"/>
        <end position="301"/>
    </location>
</feature>
<keyword evidence="4 7" id="KW-0067">ATP-binding</keyword>
<dbReference type="CDD" id="cd03235">
    <property type="entry name" value="ABC_Metallic_Cations"/>
    <property type="match status" value="1"/>
</dbReference>
<feature type="compositionally biased region" description="Low complexity" evidence="5">
    <location>
        <begin position="1"/>
        <end position="11"/>
    </location>
</feature>
<evidence type="ECO:0000259" key="6">
    <source>
        <dbReference type="PROSITE" id="PS50893"/>
    </source>
</evidence>
<dbReference type="GO" id="GO:0016887">
    <property type="term" value="F:ATP hydrolysis activity"/>
    <property type="evidence" value="ECO:0007669"/>
    <property type="project" value="InterPro"/>
</dbReference>
<evidence type="ECO:0000313" key="8">
    <source>
        <dbReference type="Proteomes" id="UP000295601"/>
    </source>
</evidence>
<reference evidence="7 8" key="1">
    <citation type="submission" date="2019-03" db="EMBL/GenBank/DDBJ databases">
        <title>Genomic analyses of the natural microbiome of Caenorhabditis elegans.</title>
        <authorList>
            <person name="Samuel B."/>
        </authorList>
    </citation>
    <scope>NUCLEOTIDE SEQUENCE [LARGE SCALE GENOMIC DNA]</scope>
    <source>
        <strain evidence="7 8">JUb18</strain>
    </source>
</reference>
<keyword evidence="8" id="KW-1185">Reference proteome</keyword>
<dbReference type="Pfam" id="PF00005">
    <property type="entry name" value="ABC_tran"/>
    <property type="match status" value="1"/>
</dbReference>
<protein>
    <submittedName>
        <fullName evidence="7">Manganese transport system ATP-binding protein</fullName>
    </submittedName>
</protein>
<feature type="compositionally biased region" description="Low complexity" evidence="5">
    <location>
        <begin position="262"/>
        <end position="271"/>
    </location>
</feature>
<accession>A0A4R6S1S0</accession>
<dbReference type="Proteomes" id="UP000295601">
    <property type="component" value="Unassembled WGS sequence"/>
</dbReference>
<dbReference type="SUPFAM" id="SSF52540">
    <property type="entry name" value="P-loop containing nucleoside triphosphate hydrolases"/>
    <property type="match status" value="1"/>
</dbReference>
<evidence type="ECO:0000256" key="5">
    <source>
        <dbReference type="SAM" id="MobiDB-lite"/>
    </source>
</evidence>
<dbReference type="PANTHER" id="PTHR42734">
    <property type="entry name" value="METAL TRANSPORT SYSTEM ATP-BINDING PROTEIN TM_0124-RELATED"/>
    <property type="match status" value="1"/>
</dbReference>
<feature type="region of interest" description="Disordered" evidence="5">
    <location>
        <begin position="1"/>
        <end position="22"/>
    </location>
</feature>
<evidence type="ECO:0000256" key="4">
    <source>
        <dbReference type="ARBA" id="ARBA00022840"/>
    </source>
</evidence>
<sequence length="301" mass="31391">MSDTGATSAAAPPTPTHAEHPGITVTDVTVRYGEVLALDGATLTVSAGRITGLIGMNGSGKSTLFKALMGAVRPDRGEVRLAGLTPAMARRRGIVGYVPQSEAVDWAFPVSVRDVVMMGRYGHLGPTRRPRSADHAAVAAALERVELSEFAERQIGQLSGGQKKRAFVARGIAQEADILLLDEPFAGVDKRSEGTIVRLLRELAEAGRTILVSTHDLHALPALADEAALLQRRVLFHGQVHEALTPERLALAFGLGADSGLAAPGDRGANPDPDPANPDPDPASAKPAATSAPSPIPRSNA</sequence>
<dbReference type="InterPro" id="IPR003593">
    <property type="entry name" value="AAA+_ATPase"/>
</dbReference>
<evidence type="ECO:0000256" key="1">
    <source>
        <dbReference type="ARBA" id="ARBA00005417"/>
    </source>
</evidence>
<comment type="similarity">
    <text evidence="1">Belongs to the ABC transporter superfamily.</text>
</comment>
<gene>
    <name evidence="7" type="ORF">EDF62_1802</name>
</gene>
<comment type="caution">
    <text evidence="7">The sequence shown here is derived from an EMBL/GenBank/DDBJ whole genome shotgun (WGS) entry which is preliminary data.</text>
</comment>
<dbReference type="InterPro" id="IPR050153">
    <property type="entry name" value="Metal_Ion_Import_ABC"/>
</dbReference>
<dbReference type="EMBL" id="SNYA01000004">
    <property type="protein sequence ID" value="TDP92586.1"/>
    <property type="molecule type" value="Genomic_DNA"/>
</dbReference>
<dbReference type="GO" id="GO:0005524">
    <property type="term" value="F:ATP binding"/>
    <property type="evidence" value="ECO:0007669"/>
    <property type="project" value="UniProtKB-KW"/>
</dbReference>
<dbReference type="SMART" id="SM00382">
    <property type="entry name" value="AAA"/>
    <property type="match status" value="1"/>
</dbReference>
<keyword evidence="3" id="KW-0547">Nucleotide-binding</keyword>
<dbReference type="Gene3D" id="3.40.50.300">
    <property type="entry name" value="P-loop containing nucleotide triphosphate hydrolases"/>
    <property type="match status" value="1"/>
</dbReference>
<dbReference type="PROSITE" id="PS50893">
    <property type="entry name" value="ABC_TRANSPORTER_2"/>
    <property type="match status" value="1"/>
</dbReference>
<dbReference type="InterPro" id="IPR003439">
    <property type="entry name" value="ABC_transporter-like_ATP-bd"/>
</dbReference>
<proteinExistence type="inferred from homology"/>
<evidence type="ECO:0000313" key="7">
    <source>
        <dbReference type="EMBL" id="TDP92586.1"/>
    </source>
</evidence>
<dbReference type="PROSITE" id="PS00211">
    <property type="entry name" value="ABC_TRANSPORTER_1"/>
    <property type="match status" value="1"/>
</dbReference>
<dbReference type="InterPro" id="IPR027417">
    <property type="entry name" value="P-loop_NTPase"/>
</dbReference>
<dbReference type="InterPro" id="IPR017871">
    <property type="entry name" value="ABC_transporter-like_CS"/>
</dbReference>
<organism evidence="7 8">
    <name type="scientific">Leucobacter luti</name>
    <dbReference type="NCBI Taxonomy" id="340320"/>
    <lineage>
        <taxon>Bacteria</taxon>
        <taxon>Bacillati</taxon>
        <taxon>Actinomycetota</taxon>
        <taxon>Actinomycetes</taxon>
        <taxon>Micrococcales</taxon>
        <taxon>Microbacteriaceae</taxon>
        <taxon>Leucobacter</taxon>
    </lineage>
</organism>
<dbReference type="PANTHER" id="PTHR42734:SF5">
    <property type="entry name" value="IRON TRANSPORT SYSTEM ATP-BINDING PROTEIN HI_0361-RELATED"/>
    <property type="match status" value="1"/>
</dbReference>
<dbReference type="AlphaFoldDB" id="A0A4R6S1S0"/>
<name>A0A4R6S1S0_9MICO</name>
<feature type="domain" description="ABC transporter" evidence="6">
    <location>
        <begin position="23"/>
        <end position="257"/>
    </location>
</feature>